<evidence type="ECO:0000313" key="2">
    <source>
        <dbReference type="EMBL" id="KKM19137.1"/>
    </source>
</evidence>
<proteinExistence type="predicted"/>
<evidence type="ECO:0008006" key="3">
    <source>
        <dbReference type="Google" id="ProtNLM"/>
    </source>
</evidence>
<comment type="caution">
    <text evidence="2">The sequence shown here is derived from an EMBL/GenBank/DDBJ whole genome shotgun (WGS) entry which is preliminary data.</text>
</comment>
<sequence>MPHDVVADITPAVSPAYVYSLLREFEEEFRGLHTKMSEVDALRHYEDPIRLPTGETPSGLEVRIGATSELVENIKASLTANAPNTVFIALRSGDPATENTSKRESFWGRFLKRNSAFRVELIDAQAGLGIGIIKAAYYPWPKAERKRLKGESDKDFRDRTKALKRKWGPPFRVITIHPLTFYCRLGPGDEIVESIEHSWKSKREVYPAYGLDTDAELKAYPNVLSEEITQAVAATAGQPEQTIQPFPEGVSTESMVLVTEYRRERMPNSKGIYQVYLSGRLVYQEVGDPSCKYFLCKGRTTSSKDPDKMGISVAEAFRHNEPLINRSLTRMGEAVELLVRKRLTIEVPEGFETEMVEGADNDLVPKQYKFTAEKSTALPAGAKVVDPFAGVEDVFGAMPFIQLLMQIMGQHGVSPIFKGEPPGAAGSGYRDNSLFMMAKSQFEYLIESYSNCLVSLIEWLEAQTVSRARQEIWEGDLSLLPKDIKEWPVTIEVNIDPLLPQNLIAEGQFWDRMHTQGHITRRTLQEVGLRLGQPENETRGRWLEDLQEMMKPILYQDVLQTVGAIPPPQPQLVGPDGQPIQSQNGGGGGLIGGGGASDSAQATIVQMLQEMGGRTRQGQPRQPPEESGSTPGREQF</sequence>
<evidence type="ECO:0000256" key="1">
    <source>
        <dbReference type="SAM" id="MobiDB-lite"/>
    </source>
</evidence>
<name>A0A0F9HVG8_9ZZZZ</name>
<reference evidence="2" key="1">
    <citation type="journal article" date="2015" name="Nature">
        <title>Complex archaea that bridge the gap between prokaryotes and eukaryotes.</title>
        <authorList>
            <person name="Spang A."/>
            <person name="Saw J.H."/>
            <person name="Jorgensen S.L."/>
            <person name="Zaremba-Niedzwiedzka K."/>
            <person name="Martijn J."/>
            <person name="Lind A.E."/>
            <person name="van Eijk R."/>
            <person name="Schleper C."/>
            <person name="Guy L."/>
            <person name="Ettema T.J."/>
        </authorList>
    </citation>
    <scope>NUCLEOTIDE SEQUENCE</scope>
</reference>
<dbReference type="AlphaFoldDB" id="A0A0F9HVG8"/>
<organism evidence="2">
    <name type="scientific">marine sediment metagenome</name>
    <dbReference type="NCBI Taxonomy" id="412755"/>
    <lineage>
        <taxon>unclassified sequences</taxon>
        <taxon>metagenomes</taxon>
        <taxon>ecological metagenomes</taxon>
    </lineage>
</organism>
<accession>A0A0F9HVG8</accession>
<protein>
    <recommendedName>
        <fullName evidence="3">Portal protein</fullName>
    </recommendedName>
</protein>
<dbReference type="EMBL" id="LAZR01014057">
    <property type="protein sequence ID" value="KKM19137.1"/>
    <property type="molecule type" value="Genomic_DNA"/>
</dbReference>
<feature type="compositionally biased region" description="Gly residues" evidence="1">
    <location>
        <begin position="584"/>
        <end position="596"/>
    </location>
</feature>
<feature type="region of interest" description="Disordered" evidence="1">
    <location>
        <begin position="569"/>
        <end position="636"/>
    </location>
</feature>
<feature type="compositionally biased region" description="Polar residues" evidence="1">
    <location>
        <begin position="627"/>
        <end position="636"/>
    </location>
</feature>
<gene>
    <name evidence="2" type="ORF">LCGC14_1658670</name>
</gene>